<dbReference type="GO" id="GO:0005886">
    <property type="term" value="C:plasma membrane"/>
    <property type="evidence" value="ECO:0007669"/>
    <property type="project" value="UniProtKB-SubCell"/>
</dbReference>
<evidence type="ECO:0000259" key="10">
    <source>
        <dbReference type="PROSITE" id="PS51831"/>
    </source>
</evidence>
<evidence type="ECO:0000256" key="1">
    <source>
        <dbReference type="ARBA" id="ARBA00004236"/>
    </source>
</evidence>
<dbReference type="RefSeq" id="WP_090662499.1">
    <property type="nucleotide sequence ID" value="NZ_FOXQ01000015.1"/>
</dbReference>
<evidence type="ECO:0000256" key="6">
    <source>
        <dbReference type="ARBA" id="ARBA00023118"/>
    </source>
</evidence>
<evidence type="ECO:0000256" key="9">
    <source>
        <dbReference type="SAM" id="Phobius"/>
    </source>
</evidence>
<dbReference type="STRING" id="1465490.SAMN05444277_11568"/>
<evidence type="ECO:0000313" key="11">
    <source>
        <dbReference type="EMBL" id="SFQ50172.1"/>
    </source>
</evidence>
<dbReference type="OrthoDB" id="5728337at2"/>
<keyword evidence="4" id="KW-0547">Nucleotide-binding</keyword>
<evidence type="ECO:0000256" key="4">
    <source>
        <dbReference type="ARBA" id="ARBA00022741"/>
    </source>
</evidence>
<keyword evidence="11" id="KW-0378">Hydrolase</keyword>
<feature type="transmembrane region" description="Helical" evidence="9">
    <location>
        <begin position="282"/>
        <end position="303"/>
    </location>
</feature>
<organism evidence="11 12">
    <name type="scientific">Parafilimonas terrae</name>
    <dbReference type="NCBI Taxonomy" id="1465490"/>
    <lineage>
        <taxon>Bacteria</taxon>
        <taxon>Pseudomonadati</taxon>
        <taxon>Bacteroidota</taxon>
        <taxon>Chitinophagia</taxon>
        <taxon>Chitinophagales</taxon>
        <taxon>Chitinophagaceae</taxon>
        <taxon>Parafilimonas</taxon>
    </lineage>
</organism>
<evidence type="ECO:0000256" key="8">
    <source>
        <dbReference type="SAM" id="MobiDB-lite"/>
    </source>
</evidence>
<evidence type="ECO:0000256" key="7">
    <source>
        <dbReference type="ARBA" id="ARBA00023136"/>
    </source>
</evidence>
<sequence>MNYRILLEQVQNHVEQLFKTPDASNLLYHNLTHTQKVVEATTQIANHYALNDHDFFIVITAAWFHDIGYLHTTAGHEEIGADEAAALLTRLDVSDSIIEKIKHCILATKLPQHPTNLLEEIICDADLFHFGTDDFTENNKRMRKEARLLYHKDFTKEEWRNKTIELLKAHNYFTEYCRNRLNAKKLENMERLLNQQYKTAMKNNDEEQAKPDITGISENNKSKNEKRPDRGIETMFRVASSNHQKLSDMADNKSHILITVNSIIISVVVSLLLRKLDENNHLTIPAILLLLVSLATIVLSILATRPNISNGTFTQQELNNKTTNLLFFGNFFKMSLDSYKEGMLQMMGDRDFLYGSLIKDIYAQGVVLGRKYKLLRAAYNIFMFGLIVSVVAFIIAATIDS</sequence>
<dbReference type="InterPro" id="IPR003607">
    <property type="entry name" value="HD/PDEase_dom"/>
</dbReference>
<feature type="region of interest" description="Disordered" evidence="8">
    <location>
        <begin position="202"/>
        <end position="229"/>
    </location>
</feature>
<dbReference type="Gene3D" id="1.10.3210.10">
    <property type="entry name" value="Hypothetical protein af1432"/>
    <property type="match status" value="1"/>
</dbReference>
<evidence type="ECO:0000256" key="2">
    <source>
        <dbReference type="ARBA" id="ARBA00022475"/>
    </source>
</evidence>
<evidence type="ECO:0000256" key="3">
    <source>
        <dbReference type="ARBA" id="ARBA00022692"/>
    </source>
</evidence>
<dbReference type="EMBL" id="FOXQ01000015">
    <property type="protein sequence ID" value="SFQ50172.1"/>
    <property type="molecule type" value="Genomic_DNA"/>
</dbReference>
<gene>
    <name evidence="11" type="ORF">SAMN05444277_11568</name>
</gene>
<keyword evidence="2" id="KW-1003">Cell membrane</keyword>
<keyword evidence="5 9" id="KW-1133">Transmembrane helix</keyword>
<keyword evidence="7 9" id="KW-0472">Membrane</keyword>
<evidence type="ECO:0000313" key="12">
    <source>
        <dbReference type="Proteomes" id="UP000199031"/>
    </source>
</evidence>
<dbReference type="GO" id="GO:0000166">
    <property type="term" value="F:nucleotide binding"/>
    <property type="evidence" value="ECO:0007669"/>
    <property type="project" value="UniProtKB-KW"/>
</dbReference>
<dbReference type="Proteomes" id="UP000199031">
    <property type="component" value="Unassembled WGS sequence"/>
</dbReference>
<feature type="transmembrane region" description="Helical" evidence="9">
    <location>
        <begin position="255"/>
        <end position="276"/>
    </location>
</feature>
<accession>A0A1I5Z156</accession>
<reference evidence="11 12" key="1">
    <citation type="submission" date="2016-10" db="EMBL/GenBank/DDBJ databases">
        <authorList>
            <person name="de Groot N.N."/>
        </authorList>
    </citation>
    <scope>NUCLEOTIDE SEQUENCE [LARGE SCALE GENOMIC DNA]</scope>
    <source>
        <strain evidence="11 12">DSM 28286</strain>
    </source>
</reference>
<dbReference type="Pfam" id="PF18967">
    <property type="entry name" value="PycTM"/>
    <property type="match status" value="1"/>
</dbReference>
<dbReference type="PROSITE" id="PS51831">
    <property type="entry name" value="HD"/>
    <property type="match status" value="1"/>
</dbReference>
<dbReference type="GO" id="GO:0051607">
    <property type="term" value="P:defense response to virus"/>
    <property type="evidence" value="ECO:0007669"/>
    <property type="project" value="UniProtKB-KW"/>
</dbReference>
<comment type="subcellular location">
    <subcellularLocation>
        <location evidence="1">Cell membrane</location>
    </subcellularLocation>
</comment>
<keyword evidence="12" id="KW-1185">Reference proteome</keyword>
<name>A0A1I5Z156_9BACT</name>
<dbReference type="SUPFAM" id="SSF109604">
    <property type="entry name" value="HD-domain/PDEase-like"/>
    <property type="match status" value="1"/>
</dbReference>
<protein>
    <submittedName>
        <fullName evidence="11">Predicted metal-dependent phosphohydrolase, HD superfamily</fullName>
    </submittedName>
</protein>
<dbReference type="GO" id="GO:0016787">
    <property type="term" value="F:hydrolase activity"/>
    <property type="evidence" value="ECO:0007669"/>
    <property type="project" value="UniProtKB-KW"/>
</dbReference>
<dbReference type="AlphaFoldDB" id="A0A1I5Z156"/>
<feature type="domain" description="HD" evidence="10">
    <location>
        <begin position="30"/>
        <end position="131"/>
    </location>
</feature>
<proteinExistence type="predicted"/>
<dbReference type="InterPro" id="IPR006674">
    <property type="entry name" value="HD_domain"/>
</dbReference>
<keyword evidence="6" id="KW-0051">Antiviral defense</keyword>
<feature type="transmembrane region" description="Helical" evidence="9">
    <location>
        <begin position="377"/>
        <end position="399"/>
    </location>
</feature>
<dbReference type="Pfam" id="PF01966">
    <property type="entry name" value="HD"/>
    <property type="match status" value="1"/>
</dbReference>
<dbReference type="CDD" id="cd00077">
    <property type="entry name" value="HDc"/>
    <property type="match status" value="1"/>
</dbReference>
<dbReference type="InterPro" id="IPR043760">
    <property type="entry name" value="PycTM_dom"/>
</dbReference>
<keyword evidence="3 9" id="KW-0812">Transmembrane</keyword>
<feature type="compositionally biased region" description="Basic and acidic residues" evidence="8">
    <location>
        <begin position="220"/>
        <end position="229"/>
    </location>
</feature>
<evidence type="ECO:0000256" key="5">
    <source>
        <dbReference type="ARBA" id="ARBA00022989"/>
    </source>
</evidence>